<accession>A0ABV5XJS4</accession>
<evidence type="ECO:0008006" key="3">
    <source>
        <dbReference type="Google" id="ProtNLM"/>
    </source>
</evidence>
<sequence>MTTPDELRPILDELMEFEPLFHRTRVALSRDEFDAVVDPGFREIGPTLSRIAPDSYLVTYRLAQAHRVTERSSIWRFTENRWSVLFHQGTVVESGLEA</sequence>
<gene>
    <name evidence="1" type="ORF">ACFFQ6_23755</name>
</gene>
<name>A0ABV5XJS4_9NOCA</name>
<dbReference type="EMBL" id="JBHMAS010000050">
    <property type="protein sequence ID" value="MFB9782726.1"/>
    <property type="molecule type" value="Genomic_DNA"/>
</dbReference>
<keyword evidence="2" id="KW-1185">Reference proteome</keyword>
<dbReference type="RefSeq" id="WP_378375564.1">
    <property type="nucleotide sequence ID" value="NZ_JBHMAS010000050.1"/>
</dbReference>
<evidence type="ECO:0000313" key="2">
    <source>
        <dbReference type="Proteomes" id="UP001589587"/>
    </source>
</evidence>
<dbReference type="Proteomes" id="UP001589587">
    <property type="component" value="Unassembled WGS sequence"/>
</dbReference>
<proteinExistence type="predicted"/>
<evidence type="ECO:0000313" key="1">
    <source>
        <dbReference type="EMBL" id="MFB9782726.1"/>
    </source>
</evidence>
<comment type="caution">
    <text evidence="1">The sequence shown here is derived from an EMBL/GenBank/DDBJ whole genome shotgun (WGS) entry which is preliminary data.</text>
</comment>
<reference evidence="1 2" key="1">
    <citation type="submission" date="2024-09" db="EMBL/GenBank/DDBJ databases">
        <authorList>
            <person name="Sun Q."/>
            <person name="Mori K."/>
        </authorList>
    </citation>
    <scope>NUCLEOTIDE SEQUENCE [LARGE SCALE GENOMIC DNA]</scope>
    <source>
        <strain evidence="1 2">JCM 11411</strain>
    </source>
</reference>
<organism evidence="1 2">
    <name type="scientific">Rhodococcus baikonurensis</name>
    <dbReference type="NCBI Taxonomy" id="172041"/>
    <lineage>
        <taxon>Bacteria</taxon>
        <taxon>Bacillati</taxon>
        <taxon>Actinomycetota</taxon>
        <taxon>Actinomycetes</taxon>
        <taxon>Mycobacteriales</taxon>
        <taxon>Nocardiaceae</taxon>
        <taxon>Rhodococcus</taxon>
        <taxon>Rhodococcus erythropolis group</taxon>
    </lineage>
</organism>
<protein>
    <recommendedName>
        <fullName evidence="3">DUF4440 domain-containing protein</fullName>
    </recommendedName>
</protein>